<evidence type="ECO:0000313" key="1">
    <source>
        <dbReference type="EMBL" id="SEI61245.1"/>
    </source>
</evidence>
<reference evidence="2" key="1">
    <citation type="submission" date="2016-10" db="EMBL/GenBank/DDBJ databases">
        <authorList>
            <person name="Varghese N."/>
            <person name="Submissions S."/>
        </authorList>
    </citation>
    <scope>NUCLEOTIDE SEQUENCE [LARGE SCALE GENOMIC DNA]</scope>
    <source>
        <strain evidence="2">DSM 25751</strain>
    </source>
</reference>
<dbReference type="AlphaFoldDB" id="A0A1H6SBW2"/>
<sequence length="173" mass="20742">MENNKQVKRMLEKNGSKLNIKESITDPIDVVLKLVDVKKCSKEIMPEFYLKPKTEQMYYSIRNIPENIKREAFLLNPLLEFEKKVGIEDIDLNIYEVLINEKSRKYYLSDFEDSYMLFFKNRKVIYIVLDTYLGLADTNSDLFLKEYYYARGITKKDLEEQTFNLWEHLTSFD</sequence>
<gene>
    <name evidence="1" type="ORF">SAMN04488113_10574</name>
</gene>
<evidence type="ECO:0000313" key="2">
    <source>
        <dbReference type="Proteomes" id="UP000198564"/>
    </source>
</evidence>
<accession>A0A1H6SBW2</accession>
<organism evidence="1 2">
    <name type="scientific">Alkalibacterium gilvum</name>
    <dbReference type="NCBI Taxonomy" id="1130080"/>
    <lineage>
        <taxon>Bacteria</taxon>
        <taxon>Bacillati</taxon>
        <taxon>Bacillota</taxon>
        <taxon>Bacilli</taxon>
        <taxon>Lactobacillales</taxon>
        <taxon>Carnobacteriaceae</taxon>
        <taxon>Alkalibacterium</taxon>
    </lineage>
</organism>
<dbReference type="STRING" id="1130080.SAMN04488113_10574"/>
<dbReference type="RefSeq" id="WP_091633208.1">
    <property type="nucleotide sequence ID" value="NZ_FNYW01000005.1"/>
</dbReference>
<dbReference type="EMBL" id="FNYW01000005">
    <property type="protein sequence ID" value="SEI61245.1"/>
    <property type="molecule type" value="Genomic_DNA"/>
</dbReference>
<dbReference type="Proteomes" id="UP000198564">
    <property type="component" value="Unassembled WGS sequence"/>
</dbReference>
<keyword evidence="2" id="KW-1185">Reference proteome</keyword>
<name>A0A1H6SBW2_9LACT</name>
<protein>
    <submittedName>
        <fullName evidence="1">Uncharacterized protein</fullName>
    </submittedName>
</protein>
<proteinExistence type="predicted"/>